<feature type="chain" id="PRO_5028990399" evidence="2">
    <location>
        <begin position="31"/>
        <end position="343"/>
    </location>
</feature>
<feature type="domain" description="Glucose/Sorbosone dehydrogenase" evidence="3">
    <location>
        <begin position="41"/>
        <end position="328"/>
    </location>
</feature>
<protein>
    <submittedName>
        <fullName evidence="4">PQQ-dependent sugar dehydrogenase</fullName>
    </submittedName>
</protein>
<evidence type="ECO:0000259" key="3">
    <source>
        <dbReference type="Pfam" id="PF07995"/>
    </source>
</evidence>
<dbReference type="SUPFAM" id="SSF50952">
    <property type="entry name" value="Soluble quinoprotein glucose dehydrogenase"/>
    <property type="match status" value="1"/>
</dbReference>
<keyword evidence="2" id="KW-0732">Signal</keyword>
<dbReference type="AlphaFoldDB" id="A0A7C9RXR0"/>
<evidence type="ECO:0000256" key="2">
    <source>
        <dbReference type="SAM" id="SignalP"/>
    </source>
</evidence>
<dbReference type="Pfam" id="PF07995">
    <property type="entry name" value="GSDH"/>
    <property type="match status" value="1"/>
</dbReference>
<dbReference type="EMBL" id="JAAMPJ010000009">
    <property type="protein sequence ID" value="NGY63182.1"/>
    <property type="molecule type" value="Genomic_DNA"/>
</dbReference>
<accession>A0A7C9RXR0</accession>
<name>A0A7C9RXR0_9PSEU</name>
<dbReference type="Gene3D" id="2.120.10.30">
    <property type="entry name" value="TolB, C-terminal domain"/>
    <property type="match status" value="1"/>
</dbReference>
<feature type="signal peptide" evidence="2">
    <location>
        <begin position="1"/>
        <end position="30"/>
    </location>
</feature>
<proteinExistence type="predicted"/>
<dbReference type="InterPro" id="IPR011041">
    <property type="entry name" value="Quinoprot_gluc/sorb_DH_b-prop"/>
</dbReference>
<dbReference type="PANTHER" id="PTHR19328">
    <property type="entry name" value="HEDGEHOG-INTERACTING PROTEIN"/>
    <property type="match status" value="1"/>
</dbReference>
<sequence length="343" mass="36122">MEACMRFHRVLLLGAAAAMGLSLTPGTAAAVERDVATNLVVPWDIAFLPDRSALVTERNSARVLSISNGTTREVARIPGVSAQGEGGLLGIAVSPNYATDRYVFVYYTSTSDNRIARFRIGETPAPIVTSIPRGQSIHNGGGLSFGPDGLLYAGTGDAGNTANAQNPSSLGGKVLRMTMDGRPAPGNPTSSLVYSLGHRNVQGLAWDAQGRMYAAELGQNRLDELNRIQPGGNYGWPTCEGACNNPRFVDPLLTWSTATASPSGLAFHQGNLYMAALRGQRLWKIPVNANGGVGQPQALFSGTYGRLRAVASAPDGTLWFSTSNRDGRGSPLAGDDRIVSTTS</sequence>
<organism evidence="4 5">
    <name type="scientific">Lentzea alba</name>
    <dbReference type="NCBI Taxonomy" id="2714351"/>
    <lineage>
        <taxon>Bacteria</taxon>
        <taxon>Bacillati</taxon>
        <taxon>Actinomycetota</taxon>
        <taxon>Actinomycetes</taxon>
        <taxon>Pseudonocardiales</taxon>
        <taxon>Pseudonocardiaceae</taxon>
        <taxon>Lentzea</taxon>
    </lineage>
</organism>
<dbReference type="Proteomes" id="UP000481360">
    <property type="component" value="Unassembled WGS sequence"/>
</dbReference>
<gene>
    <name evidence="4" type="ORF">G7043_30110</name>
</gene>
<feature type="region of interest" description="Disordered" evidence="1">
    <location>
        <begin position="322"/>
        <end position="343"/>
    </location>
</feature>
<reference evidence="4 5" key="1">
    <citation type="submission" date="2020-03" db="EMBL/GenBank/DDBJ databases">
        <title>Isolation and identification of active actinomycetes.</title>
        <authorList>
            <person name="Sun X."/>
        </authorList>
    </citation>
    <scope>NUCLEOTIDE SEQUENCE [LARGE SCALE GENOMIC DNA]</scope>
    <source>
        <strain evidence="4 5">NEAU-D13</strain>
    </source>
</reference>
<evidence type="ECO:0000256" key="1">
    <source>
        <dbReference type="SAM" id="MobiDB-lite"/>
    </source>
</evidence>
<dbReference type="InterPro" id="IPR012938">
    <property type="entry name" value="Glc/Sorbosone_DH"/>
</dbReference>
<dbReference type="InterPro" id="IPR011042">
    <property type="entry name" value="6-blade_b-propeller_TolB-like"/>
</dbReference>
<comment type="caution">
    <text evidence="4">The sequence shown here is derived from an EMBL/GenBank/DDBJ whole genome shotgun (WGS) entry which is preliminary data.</text>
</comment>
<evidence type="ECO:0000313" key="5">
    <source>
        <dbReference type="Proteomes" id="UP000481360"/>
    </source>
</evidence>
<dbReference type="PANTHER" id="PTHR19328:SF13">
    <property type="entry name" value="HIPL1 PROTEIN"/>
    <property type="match status" value="1"/>
</dbReference>
<keyword evidence="5" id="KW-1185">Reference proteome</keyword>
<evidence type="ECO:0000313" key="4">
    <source>
        <dbReference type="EMBL" id="NGY63182.1"/>
    </source>
</evidence>
<feature type="compositionally biased region" description="Basic and acidic residues" evidence="1">
    <location>
        <begin position="334"/>
        <end position="343"/>
    </location>
</feature>